<accession>A0A1Q9EVL6</accession>
<dbReference type="OrthoDB" id="5334845at2759"/>
<sequence length="332" mass="36732">MAPPTLPCVVCIVVTAFVAVVLRSILASAWAAGRGSRSKKSVAFLAWTPPERKPGRKRQHYVTAENAAMVQGAVAVACRDASVNVTIHWGSKALSLRRLVSELQLGMEAVILNRPTEATSKIKATVKIEQKATVKEEPSIQVKMEAARRAATDSSSFLANLQMHWAGIECCDWPAWGPKTGEDGETFLLWYDTSVLHEANERPHWEDQWAPSLGCYIANFELGAPRPARLQKVFLGFWAPFRFHQTVLRGDGQWILATWVSATCLRSKDRFGDYGLVCCAFCADLAEAVVVGCFRLIVLKADAMRELMAILQAEFDGPVEREALREASEIRD</sequence>
<dbReference type="Proteomes" id="UP000186817">
    <property type="component" value="Unassembled WGS sequence"/>
</dbReference>
<comment type="caution">
    <text evidence="1">The sequence shown here is derived from an EMBL/GenBank/DDBJ whole genome shotgun (WGS) entry which is preliminary data.</text>
</comment>
<gene>
    <name evidence="1" type="ORF">AK812_SmicGene4767</name>
</gene>
<protein>
    <submittedName>
        <fullName evidence="1">Uncharacterized protein</fullName>
    </submittedName>
</protein>
<name>A0A1Q9EVL6_SYMMI</name>
<dbReference type="AlphaFoldDB" id="A0A1Q9EVL6"/>
<reference evidence="1 2" key="1">
    <citation type="submission" date="2016-02" db="EMBL/GenBank/DDBJ databases">
        <title>Genome analysis of coral dinoflagellate symbionts highlights evolutionary adaptations to a symbiotic lifestyle.</title>
        <authorList>
            <person name="Aranda M."/>
            <person name="Li Y."/>
            <person name="Liew Y.J."/>
            <person name="Baumgarten S."/>
            <person name="Simakov O."/>
            <person name="Wilson M."/>
            <person name="Piel J."/>
            <person name="Ashoor H."/>
            <person name="Bougouffa S."/>
            <person name="Bajic V.B."/>
            <person name="Ryu T."/>
            <person name="Ravasi T."/>
            <person name="Bayer T."/>
            <person name="Micklem G."/>
            <person name="Kim H."/>
            <person name="Bhak J."/>
            <person name="Lajeunesse T.C."/>
            <person name="Voolstra C.R."/>
        </authorList>
    </citation>
    <scope>NUCLEOTIDE SEQUENCE [LARGE SCALE GENOMIC DNA]</scope>
    <source>
        <strain evidence="1 2">CCMP2467</strain>
    </source>
</reference>
<dbReference type="EMBL" id="LSRX01000059">
    <property type="protein sequence ID" value="OLQ11425.1"/>
    <property type="molecule type" value="Genomic_DNA"/>
</dbReference>
<evidence type="ECO:0000313" key="2">
    <source>
        <dbReference type="Proteomes" id="UP000186817"/>
    </source>
</evidence>
<organism evidence="1 2">
    <name type="scientific">Symbiodinium microadriaticum</name>
    <name type="common">Dinoflagellate</name>
    <name type="synonym">Zooxanthella microadriatica</name>
    <dbReference type="NCBI Taxonomy" id="2951"/>
    <lineage>
        <taxon>Eukaryota</taxon>
        <taxon>Sar</taxon>
        <taxon>Alveolata</taxon>
        <taxon>Dinophyceae</taxon>
        <taxon>Suessiales</taxon>
        <taxon>Symbiodiniaceae</taxon>
        <taxon>Symbiodinium</taxon>
    </lineage>
</organism>
<evidence type="ECO:0000313" key="1">
    <source>
        <dbReference type="EMBL" id="OLQ11425.1"/>
    </source>
</evidence>
<proteinExistence type="predicted"/>
<keyword evidence="2" id="KW-1185">Reference proteome</keyword>